<dbReference type="Pfam" id="PF04230">
    <property type="entry name" value="PS_pyruv_trans"/>
    <property type="match status" value="1"/>
</dbReference>
<reference evidence="3" key="1">
    <citation type="journal article" date="2019" name="Int. J. Syst. Evol. Microbiol.">
        <title>The Global Catalogue of Microorganisms (GCM) 10K type strain sequencing project: providing services to taxonomists for standard genome sequencing and annotation.</title>
        <authorList>
            <consortium name="The Broad Institute Genomics Platform"/>
            <consortium name="The Broad Institute Genome Sequencing Center for Infectious Disease"/>
            <person name="Wu L."/>
            <person name="Ma J."/>
        </authorList>
    </citation>
    <scope>NUCLEOTIDE SEQUENCE [LARGE SCALE GENOMIC DNA]</scope>
    <source>
        <strain evidence="3">DT28</strain>
    </source>
</reference>
<dbReference type="Proteomes" id="UP001595962">
    <property type="component" value="Unassembled WGS sequence"/>
</dbReference>
<protein>
    <submittedName>
        <fullName evidence="2">Polysaccharide pyruvyl transferase family protein</fullName>
    </submittedName>
</protein>
<evidence type="ECO:0000259" key="1">
    <source>
        <dbReference type="Pfam" id="PF04230"/>
    </source>
</evidence>
<dbReference type="GO" id="GO:0016740">
    <property type="term" value="F:transferase activity"/>
    <property type="evidence" value="ECO:0007669"/>
    <property type="project" value="UniProtKB-KW"/>
</dbReference>
<gene>
    <name evidence="2" type="ORF">ACFO3I_17335</name>
</gene>
<organism evidence="2 3">
    <name type="scientific">Rheinheimera marina</name>
    <dbReference type="NCBI Taxonomy" id="1774958"/>
    <lineage>
        <taxon>Bacteria</taxon>
        <taxon>Pseudomonadati</taxon>
        <taxon>Pseudomonadota</taxon>
        <taxon>Gammaproteobacteria</taxon>
        <taxon>Chromatiales</taxon>
        <taxon>Chromatiaceae</taxon>
        <taxon>Rheinheimera</taxon>
    </lineage>
</organism>
<name>A0ABV9JRA3_9GAMM</name>
<keyword evidence="2" id="KW-0808">Transferase</keyword>
<comment type="caution">
    <text evidence="2">The sequence shown here is derived from an EMBL/GenBank/DDBJ whole genome shotgun (WGS) entry which is preliminary data.</text>
</comment>
<sequence>MERKKILIAGRVNHNNYGDTLMVAIVAQYCIDLNYEVLVLDTGNFLVEQLSEIGLKITNVAFEELADYEVYKCIFTGGGYLAHNFFNGKKWCKKWISDAYFINASNYLIKNEIPYCFISVEVGPIYSDEMKRIVKKIFDNAEFVIVRNKESLSFVQSKVTDSANIVHSQDLVLTELLPIVEKMKLSGVLQDKFSNDGAITLGVHVTDKFDCSNFFKRRFVTDLIKVVNSNDGIKNVVIFSDNEETTNLDGAFDILSAGINRDKTIVRFKSLTDVLCAINESSHIITTKLHVGVSAISMGKKVLCLSDTPKSRRFYASIGQLPSHDYFYLRSFFNNKDVLNGFINSTDEKDSLGISYGSYKTTVEEFLCERS</sequence>
<accession>A0ABV9JRA3</accession>
<dbReference type="InterPro" id="IPR007345">
    <property type="entry name" value="Polysacch_pyruvyl_Trfase"/>
</dbReference>
<proteinExistence type="predicted"/>
<evidence type="ECO:0000313" key="2">
    <source>
        <dbReference type="EMBL" id="MFC4656787.1"/>
    </source>
</evidence>
<dbReference type="EMBL" id="JBHSGB010000017">
    <property type="protein sequence ID" value="MFC4656787.1"/>
    <property type="molecule type" value="Genomic_DNA"/>
</dbReference>
<dbReference type="RefSeq" id="WP_377336184.1">
    <property type="nucleotide sequence ID" value="NZ_JBHSGB010000017.1"/>
</dbReference>
<keyword evidence="3" id="KW-1185">Reference proteome</keyword>
<evidence type="ECO:0000313" key="3">
    <source>
        <dbReference type="Proteomes" id="UP001595962"/>
    </source>
</evidence>
<feature type="domain" description="Polysaccharide pyruvyl transferase" evidence="1">
    <location>
        <begin position="16"/>
        <end position="306"/>
    </location>
</feature>